<name>A0A8I0H407_XANCI</name>
<dbReference type="EMBL" id="JAABFR010000587">
    <property type="protein sequence ID" value="MBD4336002.1"/>
    <property type="molecule type" value="Genomic_DNA"/>
</dbReference>
<comment type="caution">
    <text evidence="7">The sequence shown here is derived from an EMBL/GenBank/DDBJ whole genome shotgun (WGS) entry which is preliminary data.</text>
</comment>
<organism evidence="7 8">
    <name type="scientific">Xanthomonas citri pv. citri</name>
    <dbReference type="NCBI Taxonomy" id="611301"/>
    <lineage>
        <taxon>Bacteria</taxon>
        <taxon>Pseudomonadati</taxon>
        <taxon>Pseudomonadota</taxon>
        <taxon>Gammaproteobacteria</taxon>
        <taxon>Lysobacterales</taxon>
        <taxon>Lysobacteraceae</taxon>
        <taxon>Xanthomonas</taxon>
    </lineage>
</organism>
<evidence type="ECO:0000313" key="7">
    <source>
        <dbReference type="EMBL" id="MBD4336002.1"/>
    </source>
</evidence>
<feature type="non-terminal residue" evidence="7">
    <location>
        <position position="1"/>
    </location>
</feature>
<evidence type="ECO:0000256" key="1">
    <source>
        <dbReference type="ARBA" id="ARBA00004651"/>
    </source>
</evidence>
<accession>A0A8I0H407</accession>
<dbReference type="PANTHER" id="PTHR43823:SF3">
    <property type="entry name" value="MULTIDRUG EXPORT PROTEIN MEPA"/>
    <property type="match status" value="1"/>
</dbReference>
<dbReference type="Proteomes" id="UP000653002">
    <property type="component" value="Unassembled WGS sequence"/>
</dbReference>
<evidence type="ECO:0000256" key="6">
    <source>
        <dbReference type="SAM" id="Phobius"/>
    </source>
</evidence>
<keyword evidence="3 6" id="KW-0812">Transmembrane</keyword>
<evidence type="ECO:0000256" key="5">
    <source>
        <dbReference type="ARBA" id="ARBA00023136"/>
    </source>
</evidence>
<comment type="subcellular location">
    <subcellularLocation>
        <location evidence="1">Cell membrane</location>
        <topology evidence="1">Multi-pass membrane protein</topology>
    </subcellularLocation>
</comment>
<sequence>NIVLDYVFMFIFGWEMMGAALATSLGYVVGAAMIIIYLSRKKNVIHFCRVKLSRKSMQLTWRNVKYMCRLGASTFLCEGAIA</sequence>
<dbReference type="PANTHER" id="PTHR43823">
    <property type="entry name" value="SPORULATION PROTEIN YKVU"/>
    <property type="match status" value="1"/>
</dbReference>
<dbReference type="InterPro" id="IPR051327">
    <property type="entry name" value="MATE_MepA_subfamily"/>
</dbReference>
<feature type="transmembrane region" description="Helical" evidence="6">
    <location>
        <begin position="6"/>
        <end position="39"/>
    </location>
</feature>
<evidence type="ECO:0000313" key="8">
    <source>
        <dbReference type="Proteomes" id="UP000653002"/>
    </source>
</evidence>
<dbReference type="AlphaFoldDB" id="A0A8I0H407"/>
<protein>
    <submittedName>
        <fullName evidence="7">MATE family efflux transporter</fullName>
    </submittedName>
</protein>
<dbReference type="GO" id="GO:0005886">
    <property type="term" value="C:plasma membrane"/>
    <property type="evidence" value="ECO:0007669"/>
    <property type="project" value="UniProtKB-SubCell"/>
</dbReference>
<feature type="non-terminal residue" evidence="7">
    <location>
        <position position="82"/>
    </location>
</feature>
<evidence type="ECO:0000256" key="3">
    <source>
        <dbReference type="ARBA" id="ARBA00022692"/>
    </source>
</evidence>
<proteinExistence type="predicted"/>
<keyword evidence="4 6" id="KW-1133">Transmembrane helix</keyword>
<evidence type="ECO:0000256" key="2">
    <source>
        <dbReference type="ARBA" id="ARBA00022475"/>
    </source>
</evidence>
<reference evidence="7" key="1">
    <citation type="submission" date="2020-01" db="EMBL/GenBank/DDBJ databases">
        <authorList>
            <person name="Richard D."/>
        </authorList>
    </citation>
    <scope>NUCLEOTIDE SEQUENCE</scope>
    <source>
        <strain evidence="7">JP541</strain>
    </source>
</reference>
<keyword evidence="5 6" id="KW-0472">Membrane</keyword>
<keyword evidence="2" id="KW-1003">Cell membrane</keyword>
<gene>
    <name evidence="7" type="ORF">GUH15_08025</name>
</gene>
<evidence type="ECO:0000256" key="4">
    <source>
        <dbReference type="ARBA" id="ARBA00022989"/>
    </source>
</evidence>